<feature type="domain" description="Zinc-ribbon" evidence="1">
    <location>
        <begin position="4"/>
        <end position="24"/>
    </location>
</feature>
<dbReference type="AlphaFoldDB" id="A0A0U3DRN1"/>
<proteinExistence type="predicted"/>
<dbReference type="GO" id="GO:0006412">
    <property type="term" value="P:translation"/>
    <property type="evidence" value="ECO:0007669"/>
    <property type="project" value="InterPro"/>
</dbReference>
<dbReference type="Gene3D" id="4.10.1060.50">
    <property type="match status" value="1"/>
</dbReference>
<organism evidence="2 3">
    <name type="scientific">Methanobrevibacter millerae</name>
    <dbReference type="NCBI Taxonomy" id="230361"/>
    <lineage>
        <taxon>Archaea</taxon>
        <taxon>Methanobacteriati</taxon>
        <taxon>Methanobacteriota</taxon>
        <taxon>Methanomada group</taxon>
        <taxon>Methanobacteria</taxon>
        <taxon>Methanobacteriales</taxon>
        <taxon>Methanobacteriaceae</taxon>
        <taxon>Methanobrevibacter</taxon>
    </lineage>
</organism>
<dbReference type="Proteomes" id="UP000067738">
    <property type="component" value="Chromosome"/>
</dbReference>
<gene>
    <name evidence="2" type="ORF">sm9_1268</name>
</gene>
<dbReference type="InterPro" id="IPR026870">
    <property type="entry name" value="Zinc_ribbon_dom"/>
</dbReference>
<protein>
    <recommendedName>
        <fullName evidence="1">Zinc-ribbon domain-containing protein</fullName>
    </recommendedName>
</protein>
<sequence length="40" mass="4620">MKICQKCEAEVKEDEDTCPRCGSKDLKEEKFCRILGTKLN</sequence>
<dbReference type="PATRIC" id="fig|230361.4.peg.1312"/>
<dbReference type="GeneID" id="77344979"/>
<dbReference type="SUPFAM" id="SSF57829">
    <property type="entry name" value="Zn-binding ribosomal proteins"/>
    <property type="match status" value="1"/>
</dbReference>
<name>A0A0U3DRN1_9EURY</name>
<reference evidence="2 3" key="1">
    <citation type="submission" date="2015-04" db="EMBL/GenBank/DDBJ databases">
        <title>The complete genome sequence of the rumen methanogen Methanobrevibacter millerae SM9.</title>
        <authorList>
            <person name="Leahy S.C."/>
            <person name="Kelly W.J."/>
            <person name="Pacheco D.M."/>
            <person name="Li D."/>
            <person name="Altermann E."/>
            <person name="Attwood G.T."/>
        </authorList>
    </citation>
    <scope>NUCLEOTIDE SEQUENCE [LARGE SCALE GENOMIC DNA]</scope>
    <source>
        <strain evidence="2 3">SM9</strain>
    </source>
</reference>
<dbReference type="InterPro" id="IPR011332">
    <property type="entry name" value="Ribosomal_zn-bd"/>
</dbReference>
<dbReference type="EMBL" id="CP011266">
    <property type="protein sequence ID" value="ALT69049.1"/>
    <property type="molecule type" value="Genomic_DNA"/>
</dbReference>
<evidence type="ECO:0000259" key="1">
    <source>
        <dbReference type="Pfam" id="PF13240"/>
    </source>
</evidence>
<keyword evidence="3" id="KW-1185">Reference proteome</keyword>
<evidence type="ECO:0000313" key="2">
    <source>
        <dbReference type="EMBL" id="ALT69049.1"/>
    </source>
</evidence>
<dbReference type="Pfam" id="PF13240">
    <property type="entry name" value="Zn_Ribbon_1"/>
    <property type="match status" value="1"/>
</dbReference>
<dbReference type="InterPro" id="IPR038587">
    <property type="entry name" value="Ribosomal_eL40_sf"/>
</dbReference>
<dbReference type="RefSeq" id="WP_269744779.1">
    <property type="nucleotide sequence ID" value="NZ_CP011266.1"/>
</dbReference>
<dbReference type="KEGG" id="mmil:sm9_1268"/>
<accession>A0A0U3DRN1</accession>
<evidence type="ECO:0000313" key="3">
    <source>
        <dbReference type="Proteomes" id="UP000067738"/>
    </source>
</evidence>